<accession>A0A2J7ZQD3</accession>
<feature type="compositionally biased region" description="Basic residues" evidence="1">
    <location>
        <begin position="1"/>
        <end position="18"/>
    </location>
</feature>
<organism evidence="2 3">
    <name type="scientific">Tetrabaena socialis</name>
    <dbReference type="NCBI Taxonomy" id="47790"/>
    <lineage>
        <taxon>Eukaryota</taxon>
        <taxon>Viridiplantae</taxon>
        <taxon>Chlorophyta</taxon>
        <taxon>core chlorophytes</taxon>
        <taxon>Chlorophyceae</taxon>
        <taxon>CS clade</taxon>
        <taxon>Chlamydomonadales</taxon>
        <taxon>Tetrabaenaceae</taxon>
        <taxon>Tetrabaena</taxon>
    </lineage>
</organism>
<dbReference type="EMBL" id="PGGS01000649">
    <property type="protein sequence ID" value="PNH02470.1"/>
    <property type="molecule type" value="Genomic_DNA"/>
</dbReference>
<evidence type="ECO:0000313" key="2">
    <source>
        <dbReference type="EMBL" id="PNH02470.1"/>
    </source>
</evidence>
<proteinExistence type="predicted"/>
<reference evidence="2 3" key="1">
    <citation type="journal article" date="2017" name="Mol. Biol. Evol.">
        <title>The 4-celled Tetrabaena socialis nuclear genome reveals the essential components for genetic control of cell number at the origin of multicellularity in the volvocine lineage.</title>
        <authorList>
            <person name="Featherston J."/>
            <person name="Arakaki Y."/>
            <person name="Hanschen E.R."/>
            <person name="Ferris P.J."/>
            <person name="Michod R.E."/>
            <person name="Olson B.J.S.C."/>
            <person name="Nozaki H."/>
            <person name="Durand P.M."/>
        </authorList>
    </citation>
    <scope>NUCLEOTIDE SEQUENCE [LARGE SCALE GENOMIC DNA]</scope>
    <source>
        <strain evidence="2 3">NIES-571</strain>
    </source>
</reference>
<sequence>MPSDRKKKAAATKGKKVQAKGEDGGLDADADAGPETPLLSANASTANLEALTAATRAVKEVSVSDAGRSCTGVLASHPQ</sequence>
<dbReference type="Proteomes" id="UP000236333">
    <property type="component" value="Unassembled WGS sequence"/>
</dbReference>
<protein>
    <submittedName>
        <fullName evidence="2">Uncharacterized protein</fullName>
    </submittedName>
</protein>
<dbReference type="AlphaFoldDB" id="A0A2J7ZQD3"/>
<evidence type="ECO:0000256" key="1">
    <source>
        <dbReference type="SAM" id="MobiDB-lite"/>
    </source>
</evidence>
<feature type="region of interest" description="Disordered" evidence="1">
    <location>
        <begin position="1"/>
        <end position="39"/>
    </location>
</feature>
<evidence type="ECO:0000313" key="3">
    <source>
        <dbReference type="Proteomes" id="UP000236333"/>
    </source>
</evidence>
<gene>
    <name evidence="2" type="ORF">TSOC_011554</name>
</gene>
<name>A0A2J7ZQD3_9CHLO</name>
<feature type="non-terminal residue" evidence="2">
    <location>
        <position position="79"/>
    </location>
</feature>
<comment type="caution">
    <text evidence="2">The sequence shown here is derived from an EMBL/GenBank/DDBJ whole genome shotgun (WGS) entry which is preliminary data.</text>
</comment>
<keyword evidence="3" id="KW-1185">Reference proteome</keyword>